<dbReference type="InterPro" id="IPR027417">
    <property type="entry name" value="P-loop_NTPase"/>
</dbReference>
<keyword evidence="1" id="KW-0547">Nucleotide-binding</keyword>
<proteinExistence type="predicted"/>
<keyword evidence="2" id="KW-0067">ATP-binding</keyword>
<dbReference type="InterPro" id="IPR002197">
    <property type="entry name" value="HTH_Fis"/>
</dbReference>
<dbReference type="CDD" id="cd17549">
    <property type="entry name" value="REC_DctD-like"/>
    <property type="match status" value="1"/>
</dbReference>
<feature type="modified residue" description="4-aspartylphosphate" evidence="6">
    <location>
        <position position="58"/>
    </location>
</feature>
<dbReference type="SUPFAM" id="SSF52172">
    <property type="entry name" value="CheY-like"/>
    <property type="match status" value="1"/>
</dbReference>
<sequence length="442" mass="48131">MSEAAPVNRIALVEDDEDLARSTAQLLKLAGFEVTLFDRAQSALDVLDADWPGVVVTDVRMPGISGIDLFRTLRERDAELPVVLITGHGDVDMAVDMLKSGAWDFLTKPFDPDGLVTVCARAIRARELALENRQLRALAGDEAAPVLLGQSPSIRRLREMIPMLANADIDILIEGETGTGKDLLARLIHRSGKRSRRRFLPLPCAGMDEALITRTFGPASDPAILAVDRGTLYLDDVDRAPPRLQDRLISFVEKRSVESGPNEVPLDFRVIATSLPLEEGEAMPVQPALFYRLAAMRLVLPPLRERREDVSLLFARFAAACAQRLGRNVPPLSNAVRTRLATHDWPGNVRELRNFAELFVMDLVGDPAGADAGGDSVALDGEQASLAERVDAFERGEIVQAVRATGGEIGAAIRALGLPRKTFYYKVAKHGIDLPSLKKGGS</sequence>
<dbReference type="PANTHER" id="PTHR32071">
    <property type="entry name" value="TRANSCRIPTIONAL REGULATORY PROTEIN"/>
    <property type="match status" value="1"/>
</dbReference>
<dbReference type="Gene3D" id="3.40.50.2300">
    <property type="match status" value="1"/>
</dbReference>
<gene>
    <name evidence="9" type="ORF">MTR65_04790</name>
</gene>
<feature type="domain" description="Sigma-54 factor interaction" evidence="7">
    <location>
        <begin position="147"/>
        <end position="361"/>
    </location>
</feature>
<dbReference type="InterPro" id="IPR009057">
    <property type="entry name" value="Homeodomain-like_sf"/>
</dbReference>
<keyword evidence="10" id="KW-1185">Reference proteome</keyword>
<dbReference type="PROSITE" id="PS50045">
    <property type="entry name" value="SIGMA54_INTERACT_4"/>
    <property type="match status" value="1"/>
</dbReference>
<dbReference type="PANTHER" id="PTHR32071:SF57">
    <property type="entry name" value="C4-DICARBOXYLATE TRANSPORT TRANSCRIPTIONAL REGULATORY PROTEIN DCTD"/>
    <property type="match status" value="1"/>
</dbReference>
<dbReference type="PROSITE" id="PS50110">
    <property type="entry name" value="RESPONSE_REGULATORY"/>
    <property type="match status" value="1"/>
</dbReference>
<dbReference type="Pfam" id="PF02954">
    <property type="entry name" value="HTH_8"/>
    <property type="match status" value="1"/>
</dbReference>
<evidence type="ECO:0000313" key="10">
    <source>
        <dbReference type="Proteomes" id="UP001162802"/>
    </source>
</evidence>
<organism evidence="9 10">
    <name type="scientific">Novosphingobium mangrovi</name>
    <name type="common">ex Hu et al. 2023</name>
    <dbReference type="NCBI Taxonomy" id="2930094"/>
    <lineage>
        <taxon>Bacteria</taxon>
        <taxon>Pseudomonadati</taxon>
        <taxon>Pseudomonadota</taxon>
        <taxon>Alphaproteobacteria</taxon>
        <taxon>Sphingomonadales</taxon>
        <taxon>Sphingomonadaceae</taxon>
        <taxon>Novosphingobium</taxon>
    </lineage>
</organism>
<dbReference type="Gene3D" id="1.10.8.60">
    <property type="match status" value="1"/>
</dbReference>
<dbReference type="InterPro" id="IPR002078">
    <property type="entry name" value="Sigma_54_int"/>
</dbReference>
<evidence type="ECO:0000256" key="6">
    <source>
        <dbReference type="PROSITE-ProRule" id="PRU00169"/>
    </source>
</evidence>
<dbReference type="EMBL" id="JALHAT010000004">
    <property type="protein sequence ID" value="MCJ1959989.1"/>
    <property type="molecule type" value="Genomic_DNA"/>
</dbReference>
<accession>A0ABT0A9X7</accession>
<evidence type="ECO:0000259" key="8">
    <source>
        <dbReference type="PROSITE" id="PS50110"/>
    </source>
</evidence>
<evidence type="ECO:0000256" key="3">
    <source>
        <dbReference type="ARBA" id="ARBA00023012"/>
    </source>
</evidence>
<dbReference type="SMART" id="SM00448">
    <property type="entry name" value="REC"/>
    <property type="match status" value="1"/>
</dbReference>
<dbReference type="InterPro" id="IPR058031">
    <property type="entry name" value="AAA_lid_NorR"/>
</dbReference>
<dbReference type="InterPro" id="IPR001789">
    <property type="entry name" value="Sig_transdc_resp-reg_receiver"/>
</dbReference>
<feature type="domain" description="Response regulatory" evidence="8">
    <location>
        <begin position="9"/>
        <end position="123"/>
    </location>
</feature>
<dbReference type="PROSITE" id="PS00675">
    <property type="entry name" value="SIGMA54_INTERACT_1"/>
    <property type="match status" value="1"/>
</dbReference>
<dbReference type="Gene3D" id="3.40.50.300">
    <property type="entry name" value="P-loop containing nucleotide triphosphate hydrolases"/>
    <property type="match status" value="1"/>
</dbReference>
<dbReference type="Pfam" id="PF00072">
    <property type="entry name" value="Response_reg"/>
    <property type="match status" value="1"/>
</dbReference>
<keyword evidence="3" id="KW-0902">Two-component regulatory system</keyword>
<keyword evidence="6" id="KW-0597">Phosphoprotein</keyword>
<name>A0ABT0A9X7_9SPHN</name>
<keyword evidence="5" id="KW-0804">Transcription</keyword>
<evidence type="ECO:0000256" key="1">
    <source>
        <dbReference type="ARBA" id="ARBA00022741"/>
    </source>
</evidence>
<evidence type="ECO:0000259" key="7">
    <source>
        <dbReference type="PROSITE" id="PS50045"/>
    </source>
</evidence>
<dbReference type="InterPro" id="IPR025944">
    <property type="entry name" value="Sigma_54_int_dom_CS"/>
</dbReference>
<dbReference type="CDD" id="cd00009">
    <property type="entry name" value="AAA"/>
    <property type="match status" value="1"/>
</dbReference>
<keyword evidence="4" id="KW-0805">Transcription regulation</keyword>
<reference evidence="9" key="1">
    <citation type="submission" date="2022-03" db="EMBL/GenBank/DDBJ databases">
        <title>Identification of a novel bacterium isolated from mangrove sediments.</title>
        <authorList>
            <person name="Pan X."/>
        </authorList>
    </citation>
    <scope>NUCLEOTIDE SEQUENCE</scope>
    <source>
        <strain evidence="9">B2637</strain>
    </source>
</reference>
<dbReference type="RefSeq" id="WP_243797650.1">
    <property type="nucleotide sequence ID" value="NZ_JALHAT010000004.1"/>
</dbReference>
<dbReference type="Gene3D" id="1.10.10.60">
    <property type="entry name" value="Homeodomain-like"/>
    <property type="match status" value="1"/>
</dbReference>
<evidence type="ECO:0000256" key="4">
    <source>
        <dbReference type="ARBA" id="ARBA00023015"/>
    </source>
</evidence>
<evidence type="ECO:0000313" key="9">
    <source>
        <dbReference type="EMBL" id="MCJ1959989.1"/>
    </source>
</evidence>
<dbReference type="Pfam" id="PF00158">
    <property type="entry name" value="Sigma54_activat"/>
    <property type="match status" value="1"/>
</dbReference>
<evidence type="ECO:0000256" key="2">
    <source>
        <dbReference type="ARBA" id="ARBA00022840"/>
    </source>
</evidence>
<dbReference type="SUPFAM" id="SSF52540">
    <property type="entry name" value="P-loop containing nucleoside triphosphate hydrolases"/>
    <property type="match status" value="1"/>
</dbReference>
<evidence type="ECO:0000256" key="5">
    <source>
        <dbReference type="ARBA" id="ARBA00023163"/>
    </source>
</evidence>
<dbReference type="InterPro" id="IPR025662">
    <property type="entry name" value="Sigma_54_int_dom_ATP-bd_1"/>
</dbReference>
<comment type="caution">
    <text evidence="9">The sequence shown here is derived from an EMBL/GenBank/DDBJ whole genome shotgun (WGS) entry which is preliminary data.</text>
</comment>
<dbReference type="PROSITE" id="PS00688">
    <property type="entry name" value="SIGMA54_INTERACT_3"/>
    <property type="match status" value="1"/>
</dbReference>
<dbReference type="Pfam" id="PF25601">
    <property type="entry name" value="AAA_lid_14"/>
    <property type="match status" value="1"/>
</dbReference>
<dbReference type="SUPFAM" id="SSF46689">
    <property type="entry name" value="Homeodomain-like"/>
    <property type="match status" value="1"/>
</dbReference>
<dbReference type="Proteomes" id="UP001162802">
    <property type="component" value="Unassembled WGS sequence"/>
</dbReference>
<dbReference type="InterPro" id="IPR011006">
    <property type="entry name" value="CheY-like_superfamily"/>
</dbReference>
<protein>
    <submittedName>
        <fullName evidence="9">Sigma-54 dependent transcriptional regulator</fullName>
    </submittedName>
</protein>